<dbReference type="PROSITE" id="PS50042">
    <property type="entry name" value="CNMP_BINDING_3"/>
    <property type="match status" value="1"/>
</dbReference>
<dbReference type="InterPro" id="IPR018490">
    <property type="entry name" value="cNMP-bd_dom_sf"/>
</dbReference>
<dbReference type="Proteomes" id="UP000318939">
    <property type="component" value="Chromosome"/>
</dbReference>
<evidence type="ECO:0000256" key="1">
    <source>
        <dbReference type="ARBA" id="ARBA00004651"/>
    </source>
</evidence>
<evidence type="ECO:0000256" key="4">
    <source>
        <dbReference type="ARBA" id="ARBA00022989"/>
    </source>
</evidence>
<dbReference type="PIRSF" id="PIRSF026673">
    <property type="entry name" value="UCP026673_ion_chan"/>
    <property type="match status" value="1"/>
</dbReference>
<sequence>MTFEDIANPVVQFCFVMIVGFVVSRILLRRRQVWRLVAQIALFILLTVVLLHNDIVPYEKATLETSVTLRIFTTFAKIVWWINGAWTLVAFVRVFLIFERKPREGRLLQDLVVGVIYMSAGLSIVADVFGVPVGTLLATSGVFAIILGLALQSTLNDLFSGIALNLGRPYSVGDWVVLDDGMQGKVIETNWRATYLLNGTNGLIVIPNSALAKARLTNLSSPDEQHGVTITVRLVPTTAPKFMAEVMRNVLLSSNSILANPAPSVSIDALDSQAVQLGLSFSVKNIAMTTTAKNEIFDLIYRHVKSSGYRMAPPVGSGIYGDAEALADTDKVRKISTPLSLLSNIPLFAPLTSEEKEALAGQMTRRTYRKDTVIAAQDSQLTALMIVRTGVVSITRSEDGREIELTRLAPGDCFGEGGVLMGANEVGSIRALTFVVIYELGQEQLSPLLKDRPMIAEELGQIMSQRIDAEKHLFAGGGTIGNGAQGGSLATRIRHLFQLPHD</sequence>
<keyword evidence="5 6" id="KW-0472">Membrane</keyword>
<feature type="transmembrane region" description="Helical" evidence="6">
    <location>
        <begin position="131"/>
        <end position="151"/>
    </location>
</feature>
<dbReference type="InterPro" id="IPR016846">
    <property type="entry name" value="cNMP-bd_ion_channel"/>
</dbReference>
<keyword evidence="2" id="KW-1003">Cell membrane</keyword>
<dbReference type="SUPFAM" id="SSF51206">
    <property type="entry name" value="cAMP-binding domain-like"/>
    <property type="match status" value="1"/>
</dbReference>
<evidence type="ECO:0000256" key="6">
    <source>
        <dbReference type="SAM" id="Phobius"/>
    </source>
</evidence>
<dbReference type="InterPro" id="IPR023408">
    <property type="entry name" value="MscS_beta-dom_sf"/>
</dbReference>
<gene>
    <name evidence="8" type="ORF">PR018_12945</name>
</gene>
<evidence type="ECO:0000259" key="7">
    <source>
        <dbReference type="PROSITE" id="PS50042"/>
    </source>
</evidence>
<accession>A0ABY8IEQ1</accession>
<protein>
    <submittedName>
        <fullName evidence="8">Mechanosensitive ion channel family protein</fullName>
    </submittedName>
</protein>
<dbReference type="RefSeq" id="WP_142830269.1">
    <property type="nucleotide sequence ID" value="NZ_CP117267.1"/>
</dbReference>
<dbReference type="InterPro" id="IPR006685">
    <property type="entry name" value="MscS_channel_2nd"/>
</dbReference>
<dbReference type="CDD" id="cd00038">
    <property type="entry name" value="CAP_ED"/>
    <property type="match status" value="1"/>
</dbReference>
<feature type="transmembrane region" description="Helical" evidence="6">
    <location>
        <begin position="6"/>
        <end position="28"/>
    </location>
</feature>
<evidence type="ECO:0000256" key="2">
    <source>
        <dbReference type="ARBA" id="ARBA00022475"/>
    </source>
</evidence>
<dbReference type="PANTHER" id="PTHR30566">
    <property type="entry name" value="YNAI-RELATED MECHANOSENSITIVE ION CHANNEL"/>
    <property type="match status" value="1"/>
</dbReference>
<dbReference type="InterPro" id="IPR014710">
    <property type="entry name" value="RmlC-like_jellyroll"/>
</dbReference>
<evidence type="ECO:0000256" key="3">
    <source>
        <dbReference type="ARBA" id="ARBA00022692"/>
    </source>
</evidence>
<evidence type="ECO:0000313" key="9">
    <source>
        <dbReference type="Proteomes" id="UP000318939"/>
    </source>
</evidence>
<keyword evidence="9" id="KW-1185">Reference proteome</keyword>
<name>A0ABY8IEQ1_9HYPH</name>
<dbReference type="SUPFAM" id="SSF50182">
    <property type="entry name" value="Sm-like ribonucleoproteins"/>
    <property type="match status" value="1"/>
</dbReference>
<reference evidence="8" key="2">
    <citation type="journal article" date="2023" name="MicrobiologyOpen">
        <title>Genomics of the tumorigenes clade of the family Rhizobiaceae and description of Rhizobium rhododendri sp. nov.</title>
        <authorList>
            <person name="Kuzmanovic N."/>
            <person name="diCenzo G.C."/>
            <person name="Bunk B."/>
            <person name="Sproeer C."/>
            <person name="Fruehling A."/>
            <person name="Neumann-Schaal M."/>
            <person name="Overmann J."/>
            <person name="Smalla K."/>
        </authorList>
    </citation>
    <scope>NUCLEOTIDE SEQUENCE</scope>
    <source>
        <strain evidence="8">Rho-6.2</strain>
    </source>
</reference>
<dbReference type="SMART" id="SM00100">
    <property type="entry name" value="cNMP"/>
    <property type="match status" value="1"/>
</dbReference>
<evidence type="ECO:0000313" key="8">
    <source>
        <dbReference type="EMBL" id="WFS22073.1"/>
    </source>
</evidence>
<dbReference type="Pfam" id="PF00027">
    <property type="entry name" value="cNMP_binding"/>
    <property type="match status" value="1"/>
</dbReference>
<dbReference type="InterPro" id="IPR000595">
    <property type="entry name" value="cNMP-bd_dom"/>
</dbReference>
<dbReference type="SUPFAM" id="SSF82689">
    <property type="entry name" value="Mechanosensitive channel protein MscS (YggB), C-terminal domain"/>
    <property type="match status" value="1"/>
</dbReference>
<evidence type="ECO:0000256" key="5">
    <source>
        <dbReference type="ARBA" id="ARBA00023136"/>
    </source>
</evidence>
<keyword evidence="4 6" id="KW-1133">Transmembrane helix</keyword>
<feature type="transmembrane region" description="Helical" evidence="6">
    <location>
        <begin position="40"/>
        <end position="58"/>
    </location>
</feature>
<dbReference type="Gene3D" id="2.30.30.60">
    <property type="match status" value="1"/>
</dbReference>
<dbReference type="EMBL" id="CP117267">
    <property type="protein sequence ID" value="WFS22073.1"/>
    <property type="molecule type" value="Genomic_DNA"/>
</dbReference>
<feature type="domain" description="Cyclic nucleotide-binding" evidence="7">
    <location>
        <begin position="347"/>
        <end position="449"/>
    </location>
</feature>
<organism evidence="8 9">
    <name type="scientific">Rhizobium rhododendri</name>
    <dbReference type="NCBI Taxonomy" id="2506430"/>
    <lineage>
        <taxon>Bacteria</taxon>
        <taxon>Pseudomonadati</taxon>
        <taxon>Pseudomonadota</taxon>
        <taxon>Alphaproteobacteria</taxon>
        <taxon>Hyphomicrobiales</taxon>
        <taxon>Rhizobiaceae</taxon>
        <taxon>Rhizobium/Agrobacterium group</taxon>
        <taxon>Rhizobium</taxon>
    </lineage>
</organism>
<feature type="transmembrane region" description="Helical" evidence="6">
    <location>
        <begin position="78"/>
        <end position="98"/>
    </location>
</feature>
<dbReference type="InterPro" id="IPR011066">
    <property type="entry name" value="MscS_channel_C_sf"/>
</dbReference>
<dbReference type="Gene3D" id="1.10.287.1260">
    <property type="match status" value="1"/>
</dbReference>
<dbReference type="Gene3D" id="2.60.120.10">
    <property type="entry name" value="Jelly Rolls"/>
    <property type="match status" value="1"/>
</dbReference>
<dbReference type="InterPro" id="IPR010920">
    <property type="entry name" value="LSM_dom_sf"/>
</dbReference>
<dbReference type="PANTHER" id="PTHR30566:SF5">
    <property type="entry name" value="MECHANOSENSITIVE ION CHANNEL PROTEIN 1, MITOCHONDRIAL-RELATED"/>
    <property type="match status" value="1"/>
</dbReference>
<dbReference type="Pfam" id="PF00924">
    <property type="entry name" value="MS_channel_2nd"/>
    <property type="match status" value="1"/>
</dbReference>
<keyword evidence="3 6" id="KW-0812">Transmembrane</keyword>
<reference evidence="8" key="1">
    <citation type="journal article" date="2019" name="Phytopathology">
        <title>A Novel Group of Rhizobium tumorigenes-Like Agrobacteria Associated with Crown Gall Disease of Rhododendron and Blueberry.</title>
        <authorList>
            <person name="Kuzmanovic N."/>
            <person name="Behrens P."/>
            <person name="Idczak E."/>
            <person name="Wagner S."/>
            <person name="Gotz M."/>
            <person name="Sproer C."/>
            <person name="Bunk B."/>
            <person name="Overmann J."/>
            <person name="Smalla K."/>
        </authorList>
    </citation>
    <scope>NUCLEOTIDE SEQUENCE</scope>
    <source>
        <strain evidence="8">Rho-6.2</strain>
    </source>
</reference>
<comment type="subcellular location">
    <subcellularLocation>
        <location evidence="1">Cell membrane</location>
        <topology evidence="1">Multi-pass membrane protein</topology>
    </subcellularLocation>
</comment>
<proteinExistence type="predicted"/>